<evidence type="ECO:0000313" key="3">
    <source>
        <dbReference type="WBParaSite" id="NBR_0002223001-mRNA-1"/>
    </source>
</evidence>
<dbReference type="EMBL" id="UYSL01027616">
    <property type="protein sequence ID" value="VDL86909.1"/>
    <property type="molecule type" value="Genomic_DNA"/>
</dbReference>
<accession>A0A0N4YYA8</accession>
<dbReference type="STRING" id="27835.A0A0N4YYA8"/>
<evidence type="ECO:0000313" key="2">
    <source>
        <dbReference type="Proteomes" id="UP000271162"/>
    </source>
</evidence>
<dbReference type="WBParaSite" id="NBR_0002223001-mRNA-1">
    <property type="protein sequence ID" value="NBR_0002223001-mRNA-1"/>
    <property type="gene ID" value="NBR_0002223001"/>
</dbReference>
<protein>
    <submittedName>
        <fullName evidence="3">Myosin heavy chain</fullName>
    </submittedName>
</protein>
<reference evidence="1 2" key="2">
    <citation type="submission" date="2018-11" db="EMBL/GenBank/DDBJ databases">
        <authorList>
            <consortium name="Pathogen Informatics"/>
        </authorList>
    </citation>
    <scope>NUCLEOTIDE SEQUENCE [LARGE SCALE GENOMIC DNA]</scope>
</reference>
<organism evidence="3">
    <name type="scientific">Nippostrongylus brasiliensis</name>
    <name type="common">Rat hookworm</name>
    <dbReference type="NCBI Taxonomy" id="27835"/>
    <lineage>
        <taxon>Eukaryota</taxon>
        <taxon>Metazoa</taxon>
        <taxon>Ecdysozoa</taxon>
        <taxon>Nematoda</taxon>
        <taxon>Chromadorea</taxon>
        <taxon>Rhabditida</taxon>
        <taxon>Rhabditina</taxon>
        <taxon>Rhabditomorpha</taxon>
        <taxon>Strongyloidea</taxon>
        <taxon>Heligmosomidae</taxon>
        <taxon>Nippostrongylus</taxon>
    </lineage>
</organism>
<keyword evidence="2" id="KW-1185">Reference proteome</keyword>
<sequence>MNEGRERSDALAADNGRLAEKLKELGEEYESRMNAIQAQVNANFKKVETDAYKWKQKYE</sequence>
<evidence type="ECO:0000313" key="1">
    <source>
        <dbReference type="EMBL" id="VDL86909.1"/>
    </source>
</evidence>
<gene>
    <name evidence="1" type="ORF">NBR_LOCUS22231</name>
</gene>
<reference evidence="3" key="1">
    <citation type="submission" date="2017-02" db="UniProtKB">
        <authorList>
            <consortium name="WormBaseParasite"/>
        </authorList>
    </citation>
    <scope>IDENTIFICATION</scope>
</reference>
<proteinExistence type="predicted"/>
<dbReference type="AlphaFoldDB" id="A0A0N4YYA8"/>
<dbReference type="Proteomes" id="UP000271162">
    <property type="component" value="Unassembled WGS sequence"/>
</dbReference>
<name>A0A0N4YYA8_NIPBR</name>